<dbReference type="InParanoid" id="D8QZW0"/>
<dbReference type="AlphaFoldDB" id="D8QZW0"/>
<evidence type="ECO:0000313" key="2">
    <source>
        <dbReference type="EMBL" id="EFJ34866.1"/>
    </source>
</evidence>
<keyword evidence="3" id="KW-1185">Reference proteome</keyword>
<evidence type="ECO:0000313" key="3">
    <source>
        <dbReference type="Proteomes" id="UP000001514"/>
    </source>
</evidence>
<gene>
    <name evidence="2" type="ORF">SELMODRAFT_405847</name>
</gene>
<proteinExistence type="predicted"/>
<evidence type="ECO:0000256" key="1">
    <source>
        <dbReference type="SAM" id="MobiDB-lite"/>
    </source>
</evidence>
<dbReference type="Gramene" id="EFJ34866">
    <property type="protein sequence ID" value="EFJ34866"/>
    <property type="gene ID" value="SELMODRAFT_405847"/>
</dbReference>
<dbReference type="EMBL" id="GL377569">
    <property type="protein sequence ID" value="EFJ34866.1"/>
    <property type="molecule type" value="Genomic_DNA"/>
</dbReference>
<accession>D8QZW0</accession>
<dbReference type="Proteomes" id="UP000001514">
    <property type="component" value="Unassembled WGS sequence"/>
</dbReference>
<sequence length="181" mass="20332">MKNRRLAVLQPASDPGKLASDEVGDYKKSLAFASRLQGGDVPELIQEKVVSFVERYNQQYTKETETARDTATSKPKDAMLRHELEYLRRTKKIPLTEPEARLDELVARLDENTQAAAIGLEEIPRPWTEDTKLLVLTPEGIGLEVLEVTSPKSSSSDSYKRFNELLSSCHNLQKLVSGNVF</sequence>
<organism evidence="3">
    <name type="scientific">Selaginella moellendorffii</name>
    <name type="common">Spikemoss</name>
    <dbReference type="NCBI Taxonomy" id="88036"/>
    <lineage>
        <taxon>Eukaryota</taxon>
        <taxon>Viridiplantae</taxon>
        <taxon>Streptophyta</taxon>
        <taxon>Embryophyta</taxon>
        <taxon>Tracheophyta</taxon>
        <taxon>Lycopodiopsida</taxon>
        <taxon>Selaginellales</taxon>
        <taxon>Selaginellaceae</taxon>
        <taxon>Selaginella</taxon>
    </lineage>
</organism>
<protein>
    <submittedName>
        <fullName evidence="2">Uncharacterized protein</fullName>
    </submittedName>
</protein>
<dbReference type="HOGENOM" id="CLU_1491480_0_0_1"/>
<dbReference type="KEGG" id="smo:SELMODRAFT_405847"/>
<reference evidence="2 3" key="1">
    <citation type="journal article" date="2011" name="Science">
        <title>The Selaginella genome identifies genetic changes associated with the evolution of vascular plants.</title>
        <authorList>
            <person name="Banks J.A."/>
            <person name="Nishiyama T."/>
            <person name="Hasebe M."/>
            <person name="Bowman J.L."/>
            <person name="Gribskov M."/>
            <person name="dePamphilis C."/>
            <person name="Albert V.A."/>
            <person name="Aono N."/>
            <person name="Aoyama T."/>
            <person name="Ambrose B.A."/>
            <person name="Ashton N.W."/>
            <person name="Axtell M.J."/>
            <person name="Barker E."/>
            <person name="Barker M.S."/>
            <person name="Bennetzen J.L."/>
            <person name="Bonawitz N.D."/>
            <person name="Chapple C."/>
            <person name="Cheng C."/>
            <person name="Correa L.G."/>
            <person name="Dacre M."/>
            <person name="DeBarry J."/>
            <person name="Dreyer I."/>
            <person name="Elias M."/>
            <person name="Engstrom E.M."/>
            <person name="Estelle M."/>
            <person name="Feng L."/>
            <person name="Finet C."/>
            <person name="Floyd S.K."/>
            <person name="Frommer W.B."/>
            <person name="Fujita T."/>
            <person name="Gramzow L."/>
            <person name="Gutensohn M."/>
            <person name="Harholt J."/>
            <person name="Hattori M."/>
            <person name="Heyl A."/>
            <person name="Hirai T."/>
            <person name="Hiwatashi Y."/>
            <person name="Ishikawa M."/>
            <person name="Iwata M."/>
            <person name="Karol K.G."/>
            <person name="Koehler B."/>
            <person name="Kolukisaoglu U."/>
            <person name="Kubo M."/>
            <person name="Kurata T."/>
            <person name="Lalonde S."/>
            <person name="Li K."/>
            <person name="Li Y."/>
            <person name="Litt A."/>
            <person name="Lyons E."/>
            <person name="Manning G."/>
            <person name="Maruyama T."/>
            <person name="Michael T.P."/>
            <person name="Mikami K."/>
            <person name="Miyazaki S."/>
            <person name="Morinaga S."/>
            <person name="Murata T."/>
            <person name="Mueller-Roeber B."/>
            <person name="Nelson D.R."/>
            <person name="Obara M."/>
            <person name="Oguri Y."/>
            <person name="Olmstead R.G."/>
            <person name="Onodera N."/>
            <person name="Petersen B.L."/>
            <person name="Pils B."/>
            <person name="Prigge M."/>
            <person name="Rensing S.A."/>
            <person name="Riano-Pachon D.M."/>
            <person name="Roberts A.W."/>
            <person name="Sato Y."/>
            <person name="Scheller H.V."/>
            <person name="Schulz B."/>
            <person name="Schulz C."/>
            <person name="Shakirov E.V."/>
            <person name="Shibagaki N."/>
            <person name="Shinohara N."/>
            <person name="Shippen D.E."/>
            <person name="Soerensen I."/>
            <person name="Sotooka R."/>
            <person name="Sugimoto N."/>
            <person name="Sugita M."/>
            <person name="Sumikawa N."/>
            <person name="Tanurdzic M."/>
            <person name="Theissen G."/>
            <person name="Ulvskov P."/>
            <person name="Wakazuki S."/>
            <person name="Weng J.K."/>
            <person name="Willats W.W."/>
            <person name="Wipf D."/>
            <person name="Wolf P.G."/>
            <person name="Yang L."/>
            <person name="Zimmer A.D."/>
            <person name="Zhu Q."/>
            <person name="Mitros T."/>
            <person name="Hellsten U."/>
            <person name="Loque D."/>
            <person name="Otillar R."/>
            <person name="Salamov A."/>
            <person name="Schmutz J."/>
            <person name="Shapiro H."/>
            <person name="Lindquist E."/>
            <person name="Lucas S."/>
            <person name="Rokhsar D."/>
            <person name="Grigoriev I.V."/>
        </authorList>
    </citation>
    <scope>NUCLEOTIDE SEQUENCE [LARGE SCALE GENOMIC DNA]</scope>
</reference>
<feature type="region of interest" description="Disordered" evidence="1">
    <location>
        <begin position="1"/>
        <end position="20"/>
    </location>
</feature>
<name>D8QZW0_SELML</name>